<dbReference type="AlphaFoldDB" id="A0A9N9JSS1"/>
<sequence>LFQKVHTESQQWNLCILLSCLTDTFPSSTTGTLLVPSAQEGVATEVALQFL</sequence>
<feature type="non-terminal residue" evidence="1">
    <location>
        <position position="1"/>
    </location>
</feature>
<dbReference type="EMBL" id="CAJVPY010030480">
    <property type="protein sequence ID" value="CAG8795454.1"/>
    <property type="molecule type" value="Genomic_DNA"/>
</dbReference>
<keyword evidence="2" id="KW-1185">Reference proteome</keyword>
<reference evidence="1" key="1">
    <citation type="submission" date="2021-06" db="EMBL/GenBank/DDBJ databases">
        <authorList>
            <person name="Kallberg Y."/>
            <person name="Tangrot J."/>
            <person name="Rosling A."/>
        </authorList>
    </citation>
    <scope>NUCLEOTIDE SEQUENCE</scope>
    <source>
        <strain evidence="1">MA453B</strain>
    </source>
</reference>
<comment type="caution">
    <text evidence="1">The sequence shown here is derived from an EMBL/GenBank/DDBJ whole genome shotgun (WGS) entry which is preliminary data.</text>
</comment>
<accession>A0A9N9JSS1</accession>
<protein>
    <submittedName>
        <fullName evidence="1">23685_t:CDS:1</fullName>
    </submittedName>
</protein>
<organism evidence="1 2">
    <name type="scientific">Dentiscutata erythropus</name>
    <dbReference type="NCBI Taxonomy" id="1348616"/>
    <lineage>
        <taxon>Eukaryota</taxon>
        <taxon>Fungi</taxon>
        <taxon>Fungi incertae sedis</taxon>
        <taxon>Mucoromycota</taxon>
        <taxon>Glomeromycotina</taxon>
        <taxon>Glomeromycetes</taxon>
        <taxon>Diversisporales</taxon>
        <taxon>Gigasporaceae</taxon>
        <taxon>Dentiscutata</taxon>
    </lineage>
</organism>
<feature type="non-terminal residue" evidence="1">
    <location>
        <position position="51"/>
    </location>
</feature>
<evidence type="ECO:0000313" key="1">
    <source>
        <dbReference type="EMBL" id="CAG8795454.1"/>
    </source>
</evidence>
<evidence type="ECO:0000313" key="2">
    <source>
        <dbReference type="Proteomes" id="UP000789405"/>
    </source>
</evidence>
<proteinExistence type="predicted"/>
<dbReference type="Proteomes" id="UP000789405">
    <property type="component" value="Unassembled WGS sequence"/>
</dbReference>
<name>A0A9N9JSS1_9GLOM</name>
<gene>
    <name evidence="1" type="ORF">DERYTH_LOCUS22282</name>
</gene>